<gene>
    <name evidence="12" type="ORF">KFL_001910130</name>
</gene>
<keyword evidence="8 11" id="KW-0472">Membrane</keyword>
<dbReference type="OMA" id="AYIMYEM"/>
<evidence type="ECO:0000256" key="9">
    <source>
        <dbReference type="PIRSR" id="PIRSR602401-1"/>
    </source>
</evidence>
<dbReference type="InterPro" id="IPR036396">
    <property type="entry name" value="Cyt_P450_sf"/>
</dbReference>
<sequence length="535" mass="60343">MMFHSSEDYAETMWAGHSFQLFAHHPFSARLILAILSVALIIWCLNKTLLQPYLIYLNLKRQGVKGAPFRPFIGQLPEIREHMRRKESDPQYAAVLFVQSREQIKQYGDIHISQMGPNIDLVLTSPDAIKEVLVTKAGCFEKPAYVKNLLSLMGNGLVFAEGPLWERQRRMINPAFNHKEIKAMSEIMIKCTNEAADRWCQTIQGGTQELEMLLEFSKLTLDVIGRAAFGSEDVASGKAADELYGGLSKLIEDKVAGIMEGWSLIPGYELLPTSENRKAKRREKELRALGMRLIKSRRETRGRAAEKPRDLLGMMLVGQDEQGESVMSDEQLLDECMTFLLAGHETTAVLLTWTVYLLTSHPEYVEKARAEINDVLGGRADISFEDLPRLKLLQGILYESLRLYPPVPMMGRTVVRDTEIAGIRLQKGTEVTIVSYPMHVREALWGNDVMEFRPERFANGISGAVKQPGAFLPFSAGPRTCIGQNFAMTEAKIVLVKLLRTFSLKLAPGYRHFPVMYITMKPKHGLPVVLESLFK</sequence>
<dbReference type="SUPFAM" id="SSF48264">
    <property type="entry name" value="Cytochrome P450"/>
    <property type="match status" value="1"/>
</dbReference>
<keyword evidence="6 10" id="KW-0560">Oxidoreductase</keyword>
<keyword evidence="13" id="KW-1185">Reference proteome</keyword>
<keyword evidence="3 11" id="KW-0812">Transmembrane</keyword>
<evidence type="ECO:0000256" key="6">
    <source>
        <dbReference type="ARBA" id="ARBA00023002"/>
    </source>
</evidence>
<evidence type="ECO:0000256" key="7">
    <source>
        <dbReference type="ARBA" id="ARBA00023004"/>
    </source>
</evidence>
<dbReference type="GO" id="GO:0005506">
    <property type="term" value="F:iron ion binding"/>
    <property type="evidence" value="ECO:0007669"/>
    <property type="project" value="InterPro"/>
</dbReference>
<feature type="binding site" description="axial binding residue" evidence="9">
    <location>
        <position position="481"/>
    </location>
    <ligand>
        <name>heme</name>
        <dbReference type="ChEBI" id="CHEBI:30413"/>
    </ligand>
    <ligandPart>
        <name>Fe</name>
        <dbReference type="ChEBI" id="CHEBI:18248"/>
    </ligandPart>
</feature>
<evidence type="ECO:0000256" key="11">
    <source>
        <dbReference type="SAM" id="Phobius"/>
    </source>
</evidence>
<dbReference type="Gene3D" id="1.10.630.10">
    <property type="entry name" value="Cytochrome P450"/>
    <property type="match status" value="1"/>
</dbReference>
<dbReference type="Proteomes" id="UP000054558">
    <property type="component" value="Unassembled WGS sequence"/>
</dbReference>
<keyword evidence="10" id="KW-0503">Monooxygenase</keyword>
<feature type="transmembrane region" description="Helical" evidence="11">
    <location>
        <begin position="27"/>
        <end position="45"/>
    </location>
</feature>
<evidence type="ECO:0000313" key="13">
    <source>
        <dbReference type="Proteomes" id="UP000054558"/>
    </source>
</evidence>
<dbReference type="InterPro" id="IPR017972">
    <property type="entry name" value="Cyt_P450_CS"/>
</dbReference>
<evidence type="ECO:0000256" key="8">
    <source>
        <dbReference type="ARBA" id="ARBA00023136"/>
    </source>
</evidence>
<protein>
    <submittedName>
        <fullName evidence="12">Cytochrome p450</fullName>
    </submittedName>
</protein>
<dbReference type="OrthoDB" id="1470350at2759"/>
<comment type="cofactor">
    <cofactor evidence="9">
        <name>heme</name>
        <dbReference type="ChEBI" id="CHEBI:30413"/>
    </cofactor>
</comment>
<keyword evidence="5 11" id="KW-1133">Transmembrane helix</keyword>
<dbReference type="GO" id="GO:0016705">
    <property type="term" value="F:oxidoreductase activity, acting on paired donors, with incorporation or reduction of molecular oxygen"/>
    <property type="evidence" value="ECO:0007669"/>
    <property type="project" value="InterPro"/>
</dbReference>
<comment type="similarity">
    <text evidence="10">Belongs to the cytochrome P450 family.</text>
</comment>
<dbReference type="GO" id="GO:0004497">
    <property type="term" value="F:monooxygenase activity"/>
    <property type="evidence" value="ECO:0007669"/>
    <property type="project" value="UniProtKB-KW"/>
</dbReference>
<name>A0A1Y1I0P6_KLENI</name>
<evidence type="ECO:0000256" key="2">
    <source>
        <dbReference type="ARBA" id="ARBA00022617"/>
    </source>
</evidence>
<reference evidence="12 13" key="1">
    <citation type="journal article" date="2014" name="Nat. Commun.">
        <title>Klebsormidium flaccidum genome reveals primary factors for plant terrestrial adaptation.</title>
        <authorList>
            <person name="Hori K."/>
            <person name="Maruyama F."/>
            <person name="Fujisawa T."/>
            <person name="Togashi T."/>
            <person name="Yamamoto N."/>
            <person name="Seo M."/>
            <person name="Sato S."/>
            <person name="Yamada T."/>
            <person name="Mori H."/>
            <person name="Tajima N."/>
            <person name="Moriyama T."/>
            <person name="Ikeuchi M."/>
            <person name="Watanabe M."/>
            <person name="Wada H."/>
            <person name="Kobayashi K."/>
            <person name="Saito M."/>
            <person name="Masuda T."/>
            <person name="Sasaki-Sekimoto Y."/>
            <person name="Mashiguchi K."/>
            <person name="Awai K."/>
            <person name="Shimojima M."/>
            <person name="Masuda S."/>
            <person name="Iwai M."/>
            <person name="Nobusawa T."/>
            <person name="Narise T."/>
            <person name="Kondo S."/>
            <person name="Saito H."/>
            <person name="Sato R."/>
            <person name="Murakawa M."/>
            <person name="Ihara Y."/>
            <person name="Oshima-Yamada Y."/>
            <person name="Ohtaka K."/>
            <person name="Satoh M."/>
            <person name="Sonobe K."/>
            <person name="Ishii M."/>
            <person name="Ohtani R."/>
            <person name="Kanamori-Sato M."/>
            <person name="Honoki R."/>
            <person name="Miyazaki D."/>
            <person name="Mochizuki H."/>
            <person name="Umetsu J."/>
            <person name="Higashi K."/>
            <person name="Shibata D."/>
            <person name="Kamiya Y."/>
            <person name="Sato N."/>
            <person name="Nakamura Y."/>
            <person name="Tabata S."/>
            <person name="Ida S."/>
            <person name="Kurokawa K."/>
            <person name="Ohta H."/>
        </authorList>
    </citation>
    <scope>NUCLEOTIDE SEQUENCE [LARGE SCALE GENOMIC DNA]</scope>
    <source>
        <strain evidence="12 13">NIES-2285</strain>
    </source>
</reference>
<accession>A0A1Y1I0P6</accession>
<dbReference type="AlphaFoldDB" id="A0A1Y1I0P6"/>
<dbReference type="PRINTS" id="PR00463">
    <property type="entry name" value="EP450I"/>
</dbReference>
<keyword evidence="7 9" id="KW-0408">Iron</keyword>
<evidence type="ECO:0000256" key="3">
    <source>
        <dbReference type="ARBA" id="ARBA00022692"/>
    </source>
</evidence>
<dbReference type="InterPro" id="IPR002401">
    <property type="entry name" value="Cyt_P450_E_grp-I"/>
</dbReference>
<dbReference type="Pfam" id="PF00067">
    <property type="entry name" value="p450"/>
    <property type="match status" value="1"/>
</dbReference>
<dbReference type="PANTHER" id="PTHR24282:SF211">
    <property type="entry name" value="CYTOCHROME P450-RELATED"/>
    <property type="match status" value="1"/>
</dbReference>
<evidence type="ECO:0000256" key="10">
    <source>
        <dbReference type="RuleBase" id="RU000461"/>
    </source>
</evidence>
<dbReference type="GO" id="GO:0016020">
    <property type="term" value="C:membrane"/>
    <property type="evidence" value="ECO:0007669"/>
    <property type="project" value="UniProtKB-SubCell"/>
</dbReference>
<dbReference type="PROSITE" id="PS00086">
    <property type="entry name" value="CYTOCHROME_P450"/>
    <property type="match status" value="1"/>
</dbReference>
<dbReference type="STRING" id="105231.A0A1Y1I0P6"/>
<dbReference type="GO" id="GO:0020037">
    <property type="term" value="F:heme binding"/>
    <property type="evidence" value="ECO:0007669"/>
    <property type="project" value="InterPro"/>
</dbReference>
<dbReference type="InterPro" id="IPR001128">
    <property type="entry name" value="Cyt_P450"/>
</dbReference>
<evidence type="ECO:0000256" key="5">
    <source>
        <dbReference type="ARBA" id="ARBA00022989"/>
    </source>
</evidence>
<evidence type="ECO:0000256" key="4">
    <source>
        <dbReference type="ARBA" id="ARBA00022723"/>
    </source>
</evidence>
<keyword evidence="2 9" id="KW-0349">Heme</keyword>
<evidence type="ECO:0000313" key="12">
    <source>
        <dbReference type="EMBL" id="GAQ84494.1"/>
    </source>
</evidence>
<dbReference type="PANTHER" id="PTHR24282">
    <property type="entry name" value="CYTOCHROME P450 FAMILY MEMBER"/>
    <property type="match status" value="1"/>
</dbReference>
<evidence type="ECO:0000256" key="1">
    <source>
        <dbReference type="ARBA" id="ARBA00004370"/>
    </source>
</evidence>
<comment type="subcellular location">
    <subcellularLocation>
        <location evidence="1">Membrane</location>
    </subcellularLocation>
</comment>
<dbReference type="InterPro" id="IPR050665">
    <property type="entry name" value="Cytochrome_P450_Monooxygen"/>
</dbReference>
<dbReference type="EMBL" id="DF237140">
    <property type="protein sequence ID" value="GAQ84494.1"/>
    <property type="molecule type" value="Genomic_DNA"/>
</dbReference>
<proteinExistence type="inferred from homology"/>
<keyword evidence="4 9" id="KW-0479">Metal-binding</keyword>
<organism evidence="12 13">
    <name type="scientific">Klebsormidium nitens</name>
    <name type="common">Green alga</name>
    <name type="synonym">Ulothrix nitens</name>
    <dbReference type="NCBI Taxonomy" id="105231"/>
    <lineage>
        <taxon>Eukaryota</taxon>
        <taxon>Viridiplantae</taxon>
        <taxon>Streptophyta</taxon>
        <taxon>Klebsormidiophyceae</taxon>
        <taxon>Klebsormidiales</taxon>
        <taxon>Klebsormidiaceae</taxon>
        <taxon>Klebsormidium</taxon>
    </lineage>
</organism>
<dbReference type="PRINTS" id="PR00385">
    <property type="entry name" value="P450"/>
</dbReference>